<name>A0ACC3S936_9PEZI</name>
<sequence length="420" mass="45797">MPEEISVTQVPTYTQMAMPPMNPMPPLPAQVQKTREQSLGPVVQYDRNGIPVSQAQYRHSSMPTYMEYSPAPSFVSSHFEDYSTRGLSFEPITPPQHSVPNGNEAAYIANEDTGLYTAIPDLGMSLSYNPLMQMPPTSLPGPQYPSMIRPIQQSYPVLEGSPSYKQRRRRSSLSQGIAAAVTASGGVLNTPHAPHRPSDLRRSVSQTLMPMAETDESFHDSPTSVHNSQPIMSRHKELLELSHQSNDVAGMHPQMPMSQAEDFAPFNTSDEYKPMNLHHAAVHRTANGVYRRARSATISELGPYPHKSHSCPIPMCGRLFKRLEHLKSMPVEDDIDEDEGLDNLDESPSDDANYMAIPGMAPNGVGGMSNGVGNGHGHGHGVGLAGMNDLPTHVDMRSLSHTPMPMGPPTQVGVASGDYS</sequence>
<evidence type="ECO:0000313" key="2">
    <source>
        <dbReference type="Proteomes" id="UP001320706"/>
    </source>
</evidence>
<proteinExistence type="predicted"/>
<reference evidence="1" key="1">
    <citation type="submission" date="2024-02" db="EMBL/GenBank/DDBJ databases">
        <title>Metagenome Assembled Genome of Zalaria obscura JY119.</title>
        <authorList>
            <person name="Vighnesh L."/>
            <person name="Jagadeeshwari U."/>
            <person name="Venkata Ramana C."/>
            <person name="Sasikala C."/>
        </authorList>
    </citation>
    <scope>NUCLEOTIDE SEQUENCE</scope>
    <source>
        <strain evidence="1">JY119</strain>
    </source>
</reference>
<dbReference type="Proteomes" id="UP001320706">
    <property type="component" value="Unassembled WGS sequence"/>
</dbReference>
<organism evidence="1 2">
    <name type="scientific">Zalaria obscura</name>
    <dbReference type="NCBI Taxonomy" id="2024903"/>
    <lineage>
        <taxon>Eukaryota</taxon>
        <taxon>Fungi</taxon>
        <taxon>Dikarya</taxon>
        <taxon>Ascomycota</taxon>
        <taxon>Pezizomycotina</taxon>
        <taxon>Dothideomycetes</taxon>
        <taxon>Dothideomycetidae</taxon>
        <taxon>Dothideales</taxon>
        <taxon>Zalariaceae</taxon>
        <taxon>Zalaria</taxon>
    </lineage>
</organism>
<evidence type="ECO:0000313" key="1">
    <source>
        <dbReference type="EMBL" id="KAK8203132.1"/>
    </source>
</evidence>
<gene>
    <name evidence="1" type="ORF">M8818_005357</name>
</gene>
<dbReference type="EMBL" id="JAMKPW020000032">
    <property type="protein sequence ID" value="KAK8203132.1"/>
    <property type="molecule type" value="Genomic_DNA"/>
</dbReference>
<keyword evidence="2" id="KW-1185">Reference proteome</keyword>
<comment type="caution">
    <text evidence="1">The sequence shown here is derived from an EMBL/GenBank/DDBJ whole genome shotgun (WGS) entry which is preliminary data.</text>
</comment>
<protein>
    <submittedName>
        <fullName evidence="1">Uncharacterized protein</fullName>
    </submittedName>
</protein>
<accession>A0ACC3S936</accession>